<protein>
    <submittedName>
        <fullName evidence="2">Uncharacterized protein</fullName>
    </submittedName>
</protein>
<comment type="caution">
    <text evidence="2">The sequence shown here is derived from an EMBL/GenBank/DDBJ whole genome shotgun (WGS) entry which is preliminary data.</text>
</comment>
<sequence>MTVGTLAVAAHGFAGGDTPGSAGLALLLLISGAAGILVSVLPTRSRWAVPGWLMAGQLACHSALALFTGHEHGAAAAGLVPDRLMIVAHAVAAISCALLILVAERLYGLVSQAVRVVTTRPVTDPPRVGAMRWPGAARQIQHLRGVGAIGPRAPPVTG</sequence>
<feature type="transmembrane region" description="Helical" evidence="1">
    <location>
        <begin position="84"/>
        <end position="103"/>
    </location>
</feature>
<dbReference type="Proteomes" id="UP000586827">
    <property type="component" value="Unassembled WGS sequence"/>
</dbReference>
<dbReference type="AlphaFoldDB" id="A0A849CC85"/>
<gene>
    <name evidence="2" type="ORF">HLB23_29805</name>
</gene>
<accession>A0A849CC85</accession>
<proteinExistence type="predicted"/>
<keyword evidence="1" id="KW-0812">Transmembrane</keyword>
<organism evidence="2 3">
    <name type="scientific">Nocardia uniformis</name>
    <dbReference type="NCBI Taxonomy" id="53432"/>
    <lineage>
        <taxon>Bacteria</taxon>
        <taxon>Bacillati</taxon>
        <taxon>Actinomycetota</taxon>
        <taxon>Actinomycetes</taxon>
        <taxon>Mycobacteriales</taxon>
        <taxon>Nocardiaceae</taxon>
        <taxon>Nocardia</taxon>
    </lineage>
</organism>
<keyword evidence="1" id="KW-0472">Membrane</keyword>
<keyword evidence="3" id="KW-1185">Reference proteome</keyword>
<evidence type="ECO:0000256" key="1">
    <source>
        <dbReference type="SAM" id="Phobius"/>
    </source>
</evidence>
<evidence type="ECO:0000313" key="2">
    <source>
        <dbReference type="EMBL" id="NNH74000.1"/>
    </source>
</evidence>
<name>A0A849CC85_9NOCA</name>
<dbReference type="EMBL" id="JABELX010000012">
    <property type="protein sequence ID" value="NNH74000.1"/>
    <property type="molecule type" value="Genomic_DNA"/>
</dbReference>
<feature type="transmembrane region" description="Helical" evidence="1">
    <location>
        <begin position="47"/>
        <end position="64"/>
    </location>
</feature>
<evidence type="ECO:0000313" key="3">
    <source>
        <dbReference type="Proteomes" id="UP000586827"/>
    </source>
</evidence>
<keyword evidence="1" id="KW-1133">Transmembrane helix</keyword>
<dbReference type="RefSeq" id="WP_157551935.1">
    <property type="nucleotide sequence ID" value="NZ_JABELX010000012.1"/>
</dbReference>
<feature type="transmembrane region" description="Helical" evidence="1">
    <location>
        <begin position="20"/>
        <end position="40"/>
    </location>
</feature>
<reference evidence="2 3" key="1">
    <citation type="submission" date="2020-05" db="EMBL/GenBank/DDBJ databases">
        <title>MicrobeNet Type strains.</title>
        <authorList>
            <person name="Nicholson A.C."/>
        </authorList>
    </citation>
    <scope>NUCLEOTIDE SEQUENCE [LARGE SCALE GENOMIC DNA]</scope>
    <source>
        <strain evidence="2 3">JCM 3224</strain>
    </source>
</reference>